<keyword evidence="2" id="KW-1185">Reference proteome</keyword>
<organism evidence="1 2">
    <name type="scientific">Pyropia yezoensis</name>
    <name type="common">Susabi-nori</name>
    <name type="synonym">Porphyra yezoensis</name>
    <dbReference type="NCBI Taxonomy" id="2788"/>
    <lineage>
        <taxon>Eukaryota</taxon>
        <taxon>Rhodophyta</taxon>
        <taxon>Bangiophyceae</taxon>
        <taxon>Bangiales</taxon>
        <taxon>Bangiaceae</taxon>
        <taxon>Pyropia</taxon>
    </lineage>
</organism>
<comment type="caution">
    <text evidence="1">The sequence shown here is derived from an EMBL/GenBank/DDBJ whole genome shotgun (WGS) entry which is preliminary data.</text>
</comment>
<reference evidence="1" key="1">
    <citation type="submission" date="2019-11" db="EMBL/GenBank/DDBJ databases">
        <title>Nori genome reveals adaptations in red seaweeds to the harsh intertidal environment.</title>
        <authorList>
            <person name="Wang D."/>
            <person name="Mao Y."/>
        </authorList>
    </citation>
    <scope>NUCLEOTIDE SEQUENCE</scope>
    <source>
        <tissue evidence="1">Gametophyte</tissue>
    </source>
</reference>
<evidence type="ECO:0000313" key="1">
    <source>
        <dbReference type="EMBL" id="KAK1863882.1"/>
    </source>
</evidence>
<accession>A0ACC3C155</accession>
<dbReference type="EMBL" id="CM020619">
    <property type="protein sequence ID" value="KAK1863882.1"/>
    <property type="molecule type" value="Genomic_DNA"/>
</dbReference>
<proteinExistence type="predicted"/>
<sequence length="679" mass="74977">MAPMKRRILAAAEDPTMVDDKDDYGNKRLELASQLRSLLFEDIFKVLCSDIKRLAELHFAKWKKNDFSAPGRRGGGSISGYDALLYVRWDTITQDLEFAIRTGNWHVKRFKLERTGVTEMSGAELNEGGGALVYFKGLILGVHANPPALAVALRALRRRALIGEFVSVWLNPPHRAIYAACDGGRVCRPLIMFSGAGELLVTDEHMTGIARGTLAWWDLMHNDLIEYLDVKEENNTLIATPEPEIMRPMVQTRTLDLFGFNRLPGGQNASLCVMSYSGYDIKDAVVLNRASVERRFGRCIVLRKHASAMRRYPNNTTDRIMPPPVEPPQPPSTDPDAAAALIAAAAWRNVRYSALDQDDLVAPGARLKNEYSYANKEFPADTSVTQVSSVAARAAAATHRAQPLIFKGPADAVAENVPLTSSETEHFVVKVMVRETRRPELGDKFSSRQGQKGVCGLIAQQEDLPFNDVRLCPDLIMSPHGFPSRMTVGKMIEVIAGKAGVHEGGFSMGTAFDGDRIEDCAEALVAAGYSYSGKEMFCSGPTGEPLRAYVFGGPIFYQKLKHMVKNKMHARSRESRALLTRQPTEGRSGDGGLRLGEMKRDCLIGYGASMLLMERLMHSSDAFTVYAYGTFGLLGYKGWCQYCRTGAAVSALQIPYACKLLFFELQGMNVVPRLKLDDP</sequence>
<evidence type="ECO:0000313" key="2">
    <source>
        <dbReference type="Proteomes" id="UP000798662"/>
    </source>
</evidence>
<protein>
    <submittedName>
        <fullName evidence="1">Uncharacterized protein</fullName>
    </submittedName>
</protein>
<name>A0ACC3C155_PYRYE</name>
<gene>
    <name evidence="1" type="ORF">I4F81_006435</name>
</gene>
<dbReference type="Proteomes" id="UP000798662">
    <property type="component" value="Chromosome 2"/>
</dbReference>